<keyword evidence="2" id="KW-0472">Membrane</keyword>
<dbReference type="RefSeq" id="WP_189990249.1">
    <property type="nucleotide sequence ID" value="NZ_BMZS01000005.1"/>
</dbReference>
<dbReference type="InterPro" id="IPR001036">
    <property type="entry name" value="Acrflvin-R"/>
</dbReference>
<dbReference type="AlphaFoldDB" id="A0A918XTB4"/>
<dbReference type="Gene3D" id="3.30.70.1430">
    <property type="entry name" value="Multidrug efflux transporter AcrB pore domain"/>
    <property type="match status" value="2"/>
</dbReference>
<comment type="caution">
    <text evidence="3">The sequence shown here is derived from an EMBL/GenBank/DDBJ whole genome shotgun (WGS) entry which is preliminary data.</text>
</comment>
<dbReference type="GO" id="GO:0005886">
    <property type="term" value="C:plasma membrane"/>
    <property type="evidence" value="ECO:0007669"/>
    <property type="project" value="TreeGrafter"/>
</dbReference>
<sequence length="1068" mass="114326">MDLIRASIERPIAVVSTVLMVILFGYVALLSIPIQLAPDVNQPVITVTTEWPGAAPAEVEREITNRQEDELRGLEGLRSMTSQSEIGRARVELEFLIGTDMDKALLLVANRLDRVGDYPAEAEEPILDTAGSDDNAIAWMVLMPGPGNERRIGTYYDFAEDVIKDRIERVPGIARMNIYGGSEREMQVIVDPERLARFQITVPQVVSALRQANASISGGAVEEGKRRYTVRTEGDLESPGAVRDVVLRSDTDPVTGRVARVTVGDVAEVTFDYKEAVSNIRRFGTPAIGMPMYRETGANVIETMQGVRDAIAELQRDYLPAQNLILQQVYDETTYIDSAIELVTSNIYIGGALAALVLFTFLRSWQATLVVSLAIPVSVIGSFVAMAALGRSINVISLAGIAFAVGMVVDAAIVVLENIFRLRQTGHSARDAAYRGAAQVWGAVLVSALTTVMVFLPILIMELEVGQLFRDIAVAISVSVLLSLLVSVTVIPALAGRLLGKNPNSMGTLRIPLIDSGARAFKAGALALTRQAIHHKPVAIGLIVGLTAVTSAVTWAMLPKIDYLPNGNRNLVIGWVQPPAGYNLGTMTAIAGRIEDATRDLWATDGDQSPTTADGRPKIAQFFFAAFRANAIIGAAAVDPARAADLIDPMRNAAFSEPGTLGFFRQTSLFGRGIGGARAIDLDIAGGSLEQIVEVAGRAARKVATAMPRDQGTQMRPRPGLTLGAPEVRVVPDRLRLADNGVTAVELGQTVDAFNDGLRVAEITVAGERIDLTLRGPFKQITETQGIRDLPVVTASGTIVPVGSLAGVFETAGPTEIRHRERARTITLQISPPAAMPLEQAMDILRAEVIEPLRAEGLPPGTKLLMSGTADKLTETWNHMVLDLALALVIVYLVMAVLFESFFYPLIIVFSVPLATAGGVIGLWLLNRLYQQNLDMLTLLGFVILIGTVVNNAILLVDQTLYHLRKEGLTPAEAILEATGNRIRPIFMSTLTSVLGMMPLVLMPGAGSELYRGLGSVVVGGLSLSAVLTLGLIPPMLSLFMAAIEGRAARDKAKPAAGPVAEGKAPAE</sequence>
<accession>A0A918XTB4</accession>
<feature type="transmembrane region" description="Helical" evidence="2">
    <location>
        <begin position="986"/>
        <end position="1006"/>
    </location>
</feature>
<dbReference type="Gene3D" id="3.30.2090.10">
    <property type="entry name" value="Multidrug efflux transporter AcrB TolC docking domain, DN and DC subdomains"/>
    <property type="match status" value="2"/>
</dbReference>
<feature type="transmembrane region" description="Helical" evidence="2">
    <location>
        <begin position="906"/>
        <end position="925"/>
    </location>
</feature>
<keyword evidence="2" id="KW-1133">Transmembrane helix</keyword>
<feature type="transmembrane region" description="Helical" evidence="2">
    <location>
        <begin position="440"/>
        <end position="460"/>
    </location>
</feature>
<dbReference type="SUPFAM" id="SSF82693">
    <property type="entry name" value="Multidrug efflux transporter AcrB pore domain, PN1, PN2, PC1 and PC2 subdomains"/>
    <property type="match status" value="2"/>
</dbReference>
<feature type="transmembrane region" description="Helical" evidence="2">
    <location>
        <begin position="538"/>
        <end position="558"/>
    </location>
</feature>
<evidence type="ECO:0000256" key="1">
    <source>
        <dbReference type="SAM" id="MobiDB-lite"/>
    </source>
</evidence>
<dbReference type="PANTHER" id="PTHR32063:SF0">
    <property type="entry name" value="SWARMING MOTILITY PROTEIN SWRC"/>
    <property type="match status" value="1"/>
</dbReference>
<dbReference type="GO" id="GO:0042910">
    <property type="term" value="F:xenobiotic transmembrane transporter activity"/>
    <property type="evidence" value="ECO:0007669"/>
    <property type="project" value="TreeGrafter"/>
</dbReference>
<feature type="transmembrane region" description="Helical" evidence="2">
    <location>
        <begin position="937"/>
        <end position="957"/>
    </location>
</feature>
<dbReference type="Proteomes" id="UP000630353">
    <property type="component" value="Unassembled WGS sequence"/>
</dbReference>
<feature type="transmembrane region" description="Helical" evidence="2">
    <location>
        <begin position="472"/>
        <end position="495"/>
    </location>
</feature>
<feature type="transmembrane region" description="Helical" evidence="2">
    <location>
        <begin position="369"/>
        <end position="389"/>
    </location>
</feature>
<evidence type="ECO:0000256" key="2">
    <source>
        <dbReference type="SAM" id="Phobius"/>
    </source>
</evidence>
<feature type="region of interest" description="Disordered" evidence="1">
    <location>
        <begin position="704"/>
        <end position="723"/>
    </location>
</feature>
<keyword evidence="4" id="KW-1185">Reference proteome</keyword>
<feature type="transmembrane region" description="Helical" evidence="2">
    <location>
        <begin position="342"/>
        <end position="362"/>
    </location>
</feature>
<dbReference type="SUPFAM" id="SSF82714">
    <property type="entry name" value="Multidrug efflux transporter AcrB TolC docking domain, DN and DC subdomains"/>
    <property type="match status" value="2"/>
</dbReference>
<reference evidence="3" key="2">
    <citation type="submission" date="2020-09" db="EMBL/GenBank/DDBJ databases">
        <authorList>
            <person name="Sun Q."/>
            <person name="Kim S."/>
        </authorList>
    </citation>
    <scope>NUCLEOTIDE SEQUENCE</scope>
    <source>
        <strain evidence="3">KCTC 42651</strain>
    </source>
</reference>
<dbReference type="SUPFAM" id="SSF82866">
    <property type="entry name" value="Multidrug efflux transporter AcrB transmembrane domain"/>
    <property type="match status" value="2"/>
</dbReference>
<feature type="transmembrane region" description="Helical" evidence="2">
    <location>
        <begin position="12"/>
        <end position="34"/>
    </location>
</feature>
<dbReference type="InterPro" id="IPR027463">
    <property type="entry name" value="AcrB_DN_DC_subdom"/>
</dbReference>
<feature type="transmembrane region" description="Helical" evidence="2">
    <location>
        <begin position="395"/>
        <end position="420"/>
    </location>
</feature>
<gene>
    <name evidence="3" type="ORF">GCM10017083_26340</name>
</gene>
<feature type="transmembrane region" description="Helical" evidence="2">
    <location>
        <begin position="877"/>
        <end position="899"/>
    </location>
</feature>
<evidence type="ECO:0000313" key="4">
    <source>
        <dbReference type="Proteomes" id="UP000630353"/>
    </source>
</evidence>
<dbReference type="Gene3D" id="1.20.1640.10">
    <property type="entry name" value="Multidrug efflux transporter AcrB transmembrane domain"/>
    <property type="match status" value="2"/>
</dbReference>
<protein>
    <submittedName>
        <fullName evidence="3">Multidrug transporter AcrB</fullName>
    </submittedName>
</protein>
<dbReference type="PANTHER" id="PTHR32063">
    <property type="match status" value="1"/>
</dbReference>
<organism evidence="3 4">
    <name type="scientific">Thalassobaculum fulvum</name>
    <dbReference type="NCBI Taxonomy" id="1633335"/>
    <lineage>
        <taxon>Bacteria</taxon>
        <taxon>Pseudomonadati</taxon>
        <taxon>Pseudomonadota</taxon>
        <taxon>Alphaproteobacteria</taxon>
        <taxon>Rhodospirillales</taxon>
        <taxon>Thalassobaculaceae</taxon>
        <taxon>Thalassobaculum</taxon>
    </lineage>
</organism>
<name>A0A918XTB4_9PROT</name>
<dbReference type="Gene3D" id="3.30.70.1440">
    <property type="entry name" value="Multidrug efflux transporter AcrB pore domain"/>
    <property type="match status" value="1"/>
</dbReference>
<proteinExistence type="predicted"/>
<dbReference type="EMBL" id="BMZS01000005">
    <property type="protein sequence ID" value="GHD51652.1"/>
    <property type="molecule type" value="Genomic_DNA"/>
</dbReference>
<feature type="transmembrane region" description="Helical" evidence="2">
    <location>
        <begin position="1018"/>
        <end position="1044"/>
    </location>
</feature>
<keyword evidence="2" id="KW-0812">Transmembrane</keyword>
<reference evidence="3" key="1">
    <citation type="journal article" date="2014" name="Int. J. Syst. Evol. Microbiol.">
        <title>Complete genome sequence of Corynebacterium casei LMG S-19264T (=DSM 44701T), isolated from a smear-ripened cheese.</title>
        <authorList>
            <consortium name="US DOE Joint Genome Institute (JGI-PGF)"/>
            <person name="Walter F."/>
            <person name="Albersmeier A."/>
            <person name="Kalinowski J."/>
            <person name="Ruckert C."/>
        </authorList>
    </citation>
    <scope>NUCLEOTIDE SEQUENCE</scope>
    <source>
        <strain evidence="3">KCTC 42651</strain>
    </source>
</reference>
<dbReference type="Gene3D" id="3.30.70.1320">
    <property type="entry name" value="Multidrug efflux transporter AcrB pore domain like"/>
    <property type="match status" value="1"/>
</dbReference>
<dbReference type="PRINTS" id="PR00702">
    <property type="entry name" value="ACRIFLAVINRP"/>
</dbReference>
<dbReference type="Pfam" id="PF00873">
    <property type="entry name" value="ACR_tran"/>
    <property type="match status" value="1"/>
</dbReference>
<evidence type="ECO:0000313" key="3">
    <source>
        <dbReference type="EMBL" id="GHD51652.1"/>
    </source>
</evidence>